<proteinExistence type="predicted"/>
<gene>
    <name evidence="1" type="ORF">TSAR_003289</name>
</gene>
<dbReference type="EMBL" id="NNAY01002840">
    <property type="protein sequence ID" value="OXU20457.1"/>
    <property type="molecule type" value="Genomic_DNA"/>
</dbReference>
<dbReference type="Proteomes" id="UP000215335">
    <property type="component" value="Unassembled WGS sequence"/>
</dbReference>
<organism evidence="1 2">
    <name type="scientific">Trichomalopsis sarcophagae</name>
    <dbReference type="NCBI Taxonomy" id="543379"/>
    <lineage>
        <taxon>Eukaryota</taxon>
        <taxon>Metazoa</taxon>
        <taxon>Ecdysozoa</taxon>
        <taxon>Arthropoda</taxon>
        <taxon>Hexapoda</taxon>
        <taxon>Insecta</taxon>
        <taxon>Pterygota</taxon>
        <taxon>Neoptera</taxon>
        <taxon>Endopterygota</taxon>
        <taxon>Hymenoptera</taxon>
        <taxon>Apocrita</taxon>
        <taxon>Proctotrupomorpha</taxon>
        <taxon>Chalcidoidea</taxon>
        <taxon>Pteromalidae</taxon>
        <taxon>Pteromalinae</taxon>
        <taxon>Trichomalopsis</taxon>
    </lineage>
</organism>
<reference evidence="1 2" key="1">
    <citation type="journal article" date="2017" name="Curr. Biol.">
        <title>The Evolution of Venom by Co-option of Single-Copy Genes.</title>
        <authorList>
            <person name="Martinson E.O."/>
            <person name="Mrinalini"/>
            <person name="Kelkar Y.D."/>
            <person name="Chang C.H."/>
            <person name="Werren J.H."/>
        </authorList>
    </citation>
    <scope>NUCLEOTIDE SEQUENCE [LARGE SCALE GENOMIC DNA]</scope>
    <source>
        <strain evidence="1 2">Alberta</strain>
        <tissue evidence="1">Whole body</tissue>
    </source>
</reference>
<comment type="caution">
    <text evidence="1">The sequence shown here is derived from an EMBL/GenBank/DDBJ whole genome shotgun (WGS) entry which is preliminary data.</text>
</comment>
<accession>A0A232EQ59</accession>
<evidence type="ECO:0000313" key="1">
    <source>
        <dbReference type="EMBL" id="OXU20457.1"/>
    </source>
</evidence>
<name>A0A232EQ59_9HYME</name>
<sequence length="88" mass="10344">MDDNFDQVKEEQRINSRKIESSGAFNVKYHAEFDNQFLPPRKRCKMILESMNTENLKSQSAARYHTVIRFARSEITKSIDDNKKCLNS</sequence>
<evidence type="ECO:0000313" key="2">
    <source>
        <dbReference type="Proteomes" id="UP000215335"/>
    </source>
</evidence>
<dbReference type="AlphaFoldDB" id="A0A232EQ59"/>
<protein>
    <submittedName>
        <fullName evidence="1">Uncharacterized protein</fullName>
    </submittedName>
</protein>
<keyword evidence="2" id="KW-1185">Reference proteome</keyword>